<keyword evidence="4" id="KW-0812">Transmembrane</keyword>
<dbReference type="Pfam" id="PF23344">
    <property type="entry name" value="ZP-N"/>
    <property type="match status" value="1"/>
</dbReference>
<gene>
    <name evidence="6" type="primary">ZPP_2</name>
    <name evidence="6" type="ORF">N1851_027098</name>
</gene>
<keyword evidence="2" id="KW-1015">Disulfide bond</keyword>
<evidence type="ECO:0000256" key="2">
    <source>
        <dbReference type="ARBA" id="ARBA00023157"/>
    </source>
</evidence>
<organism evidence="6 7">
    <name type="scientific">Merluccius polli</name>
    <name type="common">Benguela hake</name>
    <name type="synonym">Merluccius cadenati</name>
    <dbReference type="NCBI Taxonomy" id="89951"/>
    <lineage>
        <taxon>Eukaryota</taxon>
        <taxon>Metazoa</taxon>
        <taxon>Chordata</taxon>
        <taxon>Craniata</taxon>
        <taxon>Vertebrata</taxon>
        <taxon>Euteleostomi</taxon>
        <taxon>Actinopterygii</taxon>
        <taxon>Neopterygii</taxon>
        <taxon>Teleostei</taxon>
        <taxon>Neoteleostei</taxon>
        <taxon>Acanthomorphata</taxon>
        <taxon>Zeiogadaria</taxon>
        <taxon>Gadariae</taxon>
        <taxon>Gadiformes</taxon>
        <taxon>Gadoidei</taxon>
        <taxon>Merlucciidae</taxon>
        <taxon>Merluccius</taxon>
    </lineage>
</organism>
<keyword evidence="4" id="KW-1133">Transmembrane helix</keyword>
<dbReference type="PANTHER" id="PTHR14002">
    <property type="entry name" value="ENDOGLIN/TGF-BETA RECEPTOR TYPE III"/>
    <property type="match status" value="1"/>
</dbReference>
<evidence type="ECO:0000256" key="4">
    <source>
        <dbReference type="SAM" id="Phobius"/>
    </source>
</evidence>
<evidence type="ECO:0000259" key="5">
    <source>
        <dbReference type="PROSITE" id="PS51034"/>
    </source>
</evidence>
<evidence type="ECO:0000313" key="6">
    <source>
        <dbReference type="EMBL" id="KAK0136745.1"/>
    </source>
</evidence>
<feature type="region of interest" description="Disordered" evidence="3">
    <location>
        <begin position="116"/>
        <end position="160"/>
    </location>
</feature>
<dbReference type="EMBL" id="JAOPHQ010005129">
    <property type="protein sequence ID" value="KAK0136745.1"/>
    <property type="molecule type" value="Genomic_DNA"/>
</dbReference>
<dbReference type="InterPro" id="IPR055356">
    <property type="entry name" value="ZP-N"/>
</dbReference>
<keyword evidence="1" id="KW-0732">Signal</keyword>
<dbReference type="Pfam" id="PF00100">
    <property type="entry name" value="Zona_pellucida"/>
    <property type="match status" value="1"/>
</dbReference>
<keyword evidence="7" id="KW-1185">Reference proteome</keyword>
<sequence>MATPPDYSAMLGQLMEMQKAQQEHHTTLEAEQLQPLTLMRGEKIKAARSGPNGEGVAGEQYGGSRRTPLADRPLHRLRTRPCTDPRLSDIPPARRTLVRLRARLCTDPRLSDIPPSCRTLDRLRTRPRAPNPTLNPRRRVQSLSPLRTAPPSAAAEFSPLSPSPESTINLLLLLISAASASHYFGGSVSFVPRGSHPDGSLQVDLHFRRTYRHCNLYDYWACSSGNCGNTLSSEGGAIDQSINSPPYTNAWCETEIVESRYFHSDNPFEMRKASCCWIQNNNVVSWRLFTHVDLRRRSDTSQPNSSPKNAIMPFLRVPYNCQRSYHLLTVDPDGDTVKCRYGSLHHTECSTCNQPNGFHLDEGKCVLHYVYTGYTGVYGFELVVEDFPTNTITLTSTNGTQTTRSPLTARRRKRALYYPGPTSTTAGPTTTTAGPATTGGHYYYHHYYPGPTTTTAGPTTTTAGPTSTTAGPATTGGHYYYHHYYPGPTSTTAGPTTTTAGWTTTTAGPTTTTAGPTTTTAGPTTTTAGPTTTTAGPTTTTAGPTNTTAVWTTTTAGPTTTTAGPTTTTAGPTTTTTTATTPTTYPWTPTLSKYIPYRPIPAPLSKLPLQFSVLVDAYAPSCTEGEYLPRLVHPTPYHGEHLNAQVNQQFEMKVKAQASYSIVGDIIFSGPLNTTKHMIAPGEFYIRWTPTQDNLGDQAPICFIAEAASGYQQYQSEMRCVLVDVKHATANVICNETSMTVQLDKSSFKGIHEDHLRLNDPSNIVCSLHSNGTHVIGIIPLNECGTQIEEDDENLIFKNEITTFDDVRDIITRKHLWEVQFSCQYPKRGNVTLGFTVHRNPTEIIEKGFGTFTYIFEFYPDNLFGQMFDPSLYPLDYDVGDKIYMQIEAESSVNNTVLFVESCRASPYDNPNYQPTYSIIENGCTVDPTVVIYSPSHNQQFRFSIDAFKFIGLHDQVYISCSVILCEAGNPDTRCFKGCIPPPPPHHRRRRAALIETGEHLVSQGPLRLRSTPEIESRVTGLNLNLAFIAGCLLAAIAMICGVMIHKFKRVTVQYQPLPTTEQ</sequence>
<keyword evidence="4" id="KW-0472">Membrane</keyword>
<protein>
    <submittedName>
        <fullName evidence="6">ZP domain-containing protein</fullName>
    </submittedName>
</protein>
<evidence type="ECO:0000256" key="1">
    <source>
        <dbReference type="ARBA" id="ARBA00022729"/>
    </source>
</evidence>
<dbReference type="InterPro" id="IPR042235">
    <property type="entry name" value="ZP-C_dom"/>
</dbReference>
<feature type="transmembrane region" description="Helical" evidence="4">
    <location>
        <begin position="1026"/>
        <end position="1045"/>
    </location>
</feature>
<reference evidence="6" key="1">
    <citation type="journal article" date="2023" name="Front. Mar. Sci.">
        <title>A new Merluccius polli reference genome to investigate the effects of global change in West African waters.</title>
        <authorList>
            <person name="Mateo J.L."/>
            <person name="Blanco-Fernandez C."/>
            <person name="Garcia-Vazquez E."/>
            <person name="Machado-Schiaffino G."/>
        </authorList>
    </citation>
    <scope>NUCLEOTIDE SEQUENCE</scope>
    <source>
        <strain evidence="6">C29</strain>
        <tissue evidence="6">Fin</tissue>
    </source>
</reference>
<feature type="domain" description="ZP" evidence="5">
    <location>
        <begin position="733"/>
        <end position="982"/>
    </location>
</feature>
<evidence type="ECO:0000313" key="7">
    <source>
        <dbReference type="Proteomes" id="UP001174136"/>
    </source>
</evidence>
<comment type="caution">
    <text evidence="6">The sequence shown here is derived from an EMBL/GenBank/DDBJ whole genome shotgun (WGS) entry which is preliminary data.</text>
</comment>
<evidence type="ECO:0000256" key="3">
    <source>
        <dbReference type="SAM" id="MobiDB-lite"/>
    </source>
</evidence>
<feature type="region of interest" description="Disordered" evidence="3">
    <location>
        <begin position="46"/>
        <end position="69"/>
    </location>
</feature>
<dbReference type="InterPro" id="IPR055355">
    <property type="entry name" value="ZP-C"/>
</dbReference>
<dbReference type="AlphaFoldDB" id="A0AA47NTG0"/>
<dbReference type="PANTHER" id="PTHR14002:SF59">
    <property type="entry name" value="CUB AND ZONA PELLUCIDA-LIKE DOMAIN-CONTAINING PROTEIN 1-RELATED"/>
    <property type="match status" value="1"/>
</dbReference>
<dbReference type="SMART" id="SM00241">
    <property type="entry name" value="ZP"/>
    <property type="match status" value="1"/>
</dbReference>
<feature type="region of interest" description="Disordered" evidence="3">
    <location>
        <begin position="506"/>
        <end position="583"/>
    </location>
</feature>
<accession>A0AA47NTG0</accession>
<dbReference type="Gene3D" id="2.60.40.4100">
    <property type="entry name" value="Zona pellucida, ZP-C domain"/>
    <property type="match status" value="1"/>
</dbReference>
<name>A0AA47NTG0_MERPO</name>
<dbReference type="Proteomes" id="UP001174136">
    <property type="component" value="Unassembled WGS sequence"/>
</dbReference>
<dbReference type="PROSITE" id="PS51034">
    <property type="entry name" value="ZP_2"/>
    <property type="match status" value="1"/>
</dbReference>
<dbReference type="InterPro" id="IPR001507">
    <property type="entry name" value="ZP_dom"/>
</dbReference>
<proteinExistence type="predicted"/>
<dbReference type="Gene3D" id="2.60.40.3210">
    <property type="entry name" value="Zona pellucida, ZP-N domain"/>
    <property type="match status" value="1"/>
</dbReference>